<protein>
    <submittedName>
        <fullName evidence="4">Uncharacterized protein</fullName>
    </submittedName>
</protein>
<dbReference type="Proteomes" id="UP000322225">
    <property type="component" value="Chromosome 9"/>
</dbReference>
<dbReference type="AlphaFoldDB" id="A0A5M6BRM5"/>
<evidence type="ECO:0000256" key="3">
    <source>
        <dbReference type="ARBA" id="ARBA00022679"/>
    </source>
</evidence>
<dbReference type="CDD" id="cd02440">
    <property type="entry name" value="AdoMet_MTases"/>
    <property type="match status" value="1"/>
</dbReference>
<accession>A0A5M6BRM5</accession>
<evidence type="ECO:0000256" key="1">
    <source>
        <dbReference type="ARBA" id="ARBA00008361"/>
    </source>
</evidence>
<keyword evidence="2" id="KW-0489">Methyltransferase</keyword>
<keyword evidence="3" id="KW-0808">Transferase</keyword>
<dbReference type="InterPro" id="IPR051052">
    <property type="entry name" value="Diverse_substrate_MTase"/>
</dbReference>
<dbReference type="PANTHER" id="PTHR44942:SF4">
    <property type="entry name" value="METHYLTRANSFERASE TYPE 11 DOMAIN-CONTAINING PROTEIN"/>
    <property type="match status" value="1"/>
</dbReference>
<sequence length="324" mass="36275">MASFAKATFDVGSYLASRPTYPKKVYDVILAHHRSRGGRFDHLVDLGCGPGFVALSLSPHFRHTTALDPSKKMVEVGLQPSDPTLPRIQYKVGTAEKLIEEGVKEADLVVAGQAAHWFDHQKTWTQLSKVVRPGGTVAYIGYAEPVFPTHPQLDHIYHHFSSQIIGPYWSQPGRSIVENLLNAVPFPITPIVTDPPLRYDLEEGGMSPVRITEPPTPNLEENNWDPTTAIRLRHTTERPWLMKRSMTLDQFEGYLRSNSAVHEYRHAHPDEKTVAEGGDGDVVDRVMVDIRKGLEGVGVGDKENGQEEFEVGWPLVVMMIKKKE</sequence>
<dbReference type="GeneID" id="43592220"/>
<dbReference type="OrthoDB" id="10027013at2759"/>
<dbReference type="InterPro" id="IPR029063">
    <property type="entry name" value="SAM-dependent_MTases_sf"/>
</dbReference>
<dbReference type="Gene3D" id="3.40.50.150">
    <property type="entry name" value="Vaccinia Virus protein VP39"/>
    <property type="match status" value="1"/>
</dbReference>
<proteinExistence type="inferred from homology"/>
<reference evidence="4" key="2">
    <citation type="submission" date="2024-01" db="EMBL/GenBank/DDBJ databases">
        <title>Comparative genomics of Cryptococcus and Kwoniella reveals pathogenesis evolution and contrasting modes of karyotype evolution via chromosome fusion or intercentromeric recombination.</title>
        <authorList>
            <person name="Coelho M.A."/>
            <person name="David-Palma M."/>
            <person name="Shea T."/>
            <person name="Bowers K."/>
            <person name="McGinley-Smith S."/>
            <person name="Mohammad A.W."/>
            <person name="Gnirke A."/>
            <person name="Yurkov A.M."/>
            <person name="Nowrousian M."/>
            <person name="Sun S."/>
            <person name="Cuomo C.A."/>
            <person name="Heitman J."/>
        </authorList>
    </citation>
    <scope>NUCLEOTIDE SEQUENCE</scope>
    <source>
        <strain evidence="4">CBS 12478</strain>
    </source>
</reference>
<reference evidence="4" key="1">
    <citation type="submission" date="2017-08" db="EMBL/GenBank/DDBJ databases">
        <authorList>
            <person name="Cuomo C."/>
            <person name="Billmyre B."/>
            <person name="Heitman J."/>
        </authorList>
    </citation>
    <scope>NUCLEOTIDE SEQUENCE</scope>
    <source>
        <strain evidence="4">CBS 12478</strain>
    </source>
</reference>
<dbReference type="GO" id="GO:0008757">
    <property type="term" value="F:S-adenosylmethionine-dependent methyltransferase activity"/>
    <property type="evidence" value="ECO:0007669"/>
    <property type="project" value="InterPro"/>
</dbReference>
<dbReference type="SUPFAM" id="SSF53335">
    <property type="entry name" value="S-adenosyl-L-methionine-dependent methyltransferases"/>
    <property type="match status" value="1"/>
</dbReference>
<comment type="similarity">
    <text evidence="1">Belongs to the methyltransferase superfamily.</text>
</comment>
<dbReference type="GO" id="GO:0032259">
    <property type="term" value="P:methylation"/>
    <property type="evidence" value="ECO:0007669"/>
    <property type="project" value="UniProtKB-KW"/>
</dbReference>
<dbReference type="RefSeq" id="XP_031857650.1">
    <property type="nucleotide sequence ID" value="XM_032008048.1"/>
</dbReference>
<dbReference type="KEGG" id="ksn:43592220"/>
<evidence type="ECO:0000313" key="4">
    <source>
        <dbReference type="EMBL" id="WWD20867.1"/>
    </source>
</evidence>
<name>A0A5M6BRM5_9TREE</name>
<dbReference type="Pfam" id="PF08241">
    <property type="entry name" value="Methyltransf_11"/>
    <property type="match status" value="1"/>
</dbReference>
<organism evidence="4 5">
    <name type="scientific">Kwoniella shandongensis</name>
    <dbReference type="NCBI Taxonomy" id="1734106"/>
    <lineage>
        <taxon>Eukaryota</taxon>
        <taxon>Fungi</taxon>
        <taxon>Dikarya</taxon>
        <taxon>Basidiomycota</taxon>
        <taxon>Agaricomycotina</taxon>
        <taxon>Tremellomycetes</taxon>
        <taxon>Tremellales</taxon>
        <taxon>Cryptococcaceae</taxon>
        <taxon>Kwoniella</taxon>
    </lineage>
</organism>
<keyword evidence="5" id="KW-1185">Reference proteome</keyword>
<evidence type="ECO:0000313" key="5">
    <source>
        <dbReference type="Proteomes" id="UP000322225"/>
    </source>
</evidence>
<gene>
    <name evidence="4" type="ORF">CI109_105344</name>
</gene>
<evidence type="ECO:0000256" key="2">
    <source>
        <dbReference type="ARBA" id="ARBA00022603"/>
    </source>
</evidence>
<dbReference type="InterPro" id="IPR013216">
    <property type="entry name" value="Methyltransf_11"/>
</dbReference>
<dbReference type="EMBL" id="CP144059">
    <property type="protein sequence ID" value="WWD20867.1"/>
    <property type="molecule type" value="Genomic_DNA"/>
</dbReference>
<dbReference type="PANTHER" id="PTHR44942">
    <property type="entry name" value="METHYLTRANSF_11 DOMAIN-CONTAINING PROTEIN"/>
    <property type="match status" value="1"/>
</dbReference>